<dbReference type="Gene3D" id="1.20.1050.10">
    <property type="match status" value="1"/>
</dbReference>
<evidence type="ECO:0000259" key="2">
    <source>
        <dbReference type="PROSITE" id="PS50405"/>
    </source>
</evidence>
<protein>
    <recommendedName>
        <fullName evidence="5">Glutathione S-transferase</fullName>
    </recommendedName>
</protein>
<dbReference type="InterPro" id="IPR036282">
    <property type="entry name" value="Glutathione-S-Trfase_C_sf"/>
</dbReference>
<dbReference type="Pfam" id="PF13410">
    <property type="entry name" value="GST_C_2"/>
    <property type="match status" value="1"/>
</dbReference>
<evidence type="ECO:0000313" key="3">
    <source>
        <dbReference type="EMBL" id="KAF9950380.1"/>
    </source>
</evidence>
<evidence type="ECO:0000259" key="1">
    <source>
        <dbReference type="PROSITE" id="PS50404"/>
    </source>
</evidence>
<dbReference type="Gene3D" id="3.40.30.10">
    <property type="entry name" value="Glutaredoxin"/>
    <property type="match status" value="1"/>
</dbReference>
<keyword evidence="4" id="KW-1185">Reference proteome</keyword>
<feature type="domain" description="GST N-terminal" evidence="1">
    <location>
        <begin position="4"/>
        <end position="85"/>
    </location>
</feature>
<gene>
    <name evidence="3" type="ORF">BGZ65_006649</name>
</gene>
<dbReference type="GO" id="GO:0005737">
    <property type="term" value="C:cytoplasm"/>
    <property type="evidence" value="ECO:0007669"/>
    <property type="project" value="TreeGrafter"/>
</dbReference>
<dbReference type="PROSITE" id="PS50405">
    <property type="entry name" value="GST_CTER"/>
    <property type="match status" value="1"/>
</dbReference>
<dbReference type="InterPro" id="IPR036249">
    <property type="entry name" value="Thioredoxin-like_sf"/>
</dbReference>
<dbReference type="InterPro" id="IPR050983">
    <property type="entry name" value="GST_Omega/HSP26"/>
</dbReference>
<dbReference type="SUPFAM" id="SSF52833">
    <property type="entry name" value="Thioredoxin-like"/>
    <property type="match status" value="1"/>
</dbReference>
<dbReference type="AlphaFoldDB" id="A0A9P6IWE8"/>
<comment type="caution">
    <text evidence="3">The sequence shown here is derived from an EMBL/GenBank/DDBJ whole genome shotgun (WGS) entry which is preliminary data.</text>
</comment>
<accession>A0A9P6IWE8</accession>
<dbReference type="PANTHER" id="PTHR43968">
    <property type="match status" value="1"/>
</dbReference>
<evidence type="ECO:0008006" key="5">
    <source>
        <dbReference type="Google" id="ProtNLM"/>
    </source>
</evidence>
<dbReference type="CDD" id="cd00299">
    <property type="entry name" value="GST_C_family"/>
    <property type="match status" value="1"/>
</dbReference>
<dbReference type="EMBL" id="JAAAHW010007188">
    <property type="protein sequence ID" value="KAF9950380.1"/>
    <property type="molecule type" value="Genomic_DNA"/>
</dbReference>
<dbReference type="PROSITE" id="PS50404">
    <property type="entry name" value="GST_NTER"/>
    <property type="match status" value="1"/>
</dbReference>
<dbReference type="OrthoDB" id="202840at2759"/>
<sequence length="248" mass="28338">MTSPKLTLYSCNYCPFAARAVIAMAETRQEHDKIEVDISTPRPDWYLQEINPFGQVPSLKVDDKHIILESLIVTEYIADLHLESGLLPTDPLQRAQTSYLIQHWGSRTQAAIHKATITRDPVESAKLRQEVMMELEKVDVLLRNAVSDENPTTSFDSEKGSFLFFLGAKFTLADLAIAPFLARFFLISAFQKEGTHEEFEKSLQENPKVQRFLEWRDAILQRPSLQKATPAKDVLVNVYRKFLPKESN</sequence>
<dbReference type="InterPro" id="IPR040079">
    <property type="entry name" value="Glutathione_S-Trfase"/>
</dbReference>
<dbReference type="Pfam" id="PF13417">
    <property type="entry name" value="GST_N_3"/>
    <property type="match status" value="1"/>
</dbReference>
<dbReference type="InterPro" id="IPR010987">
    <property type="entry name" value="Glutathione-S-Trfase_C-like"/>
</dbReference>
<dbReference type="Proteomes" id="UP000749646">
    <property type="component" value="Unassembled WGS sequence"/>
</dbReference>
<dbReference type="SFLD" id="SFLDG00358">
    <property type="entry name" value="Main_(cytGST)"/>
    <property type="match status" value="1"/>
</dbReference>
<proteinExistence type="predicted"/>
<dbReference type="PANTHER" id="PTHR43968:SF6">
    <property type="entry name" value="GLUTATHIONE S-TRANSFERASE OMEGA"/>
    <property type="match status" value="1"/>
</dbReference>
<dbReference type="SFLD" id="SFLDS00019">
    <property type="entry name" value="Glutathione_Transferase_(cytos"/>
    <property type="match status" value="1"/>
</dbReference>
<evidence type="ECO:0000313" key="4">
    <source>
        <dbReference type="Proteomes" id="UP000749646"/>
    </source>
</evidence>
<reference evidence="3" key="1">
    <citation type="journal article" date="2020" name="Fungal Divers.">
        <title>Resolving the Mortierellaceae phylogeny through synthesis of multi-gene phylogenetics and phylogenomics.</title>
        <authorList>
            <person name="Vandepol N."/>
            <person name="Liber J."/>
            <person name="Desiro A."/>
            <person name="Na H."/>
            <person name="Kennedy M."/>
            <person name="Barry K."/>
            <person name="Grigoriev I.V."/>
            <person name="Miller A.N."/>
            <person name="O'Donnell K."/>
            <person name="Stajich J.E."/>
            <person name="Bonito G."/>
        </authorList>
    </citation>
    <scope>NUCLEOTIDE SEQUENCE</scope>
    <source>
        <strain evidence="3">MES-2147</strain>
    </source>
</reference>
<feature type="domain" description="GST C-terminal" evidence="2">
    <location>
        <begin position="90"/>
        <end position="242"/>
    </location>
</feature>
<organism evidence="3 4">
    <name type="scientific">Modicella reniformis</name>
    <dbReference type="NCBI Taxonomy" id="1440133"/>
    <lineage>
        <taxon>Eukaryota</taxon>
        <taxon>Fungi</taxon>
        <taxon>Fungi incertae sedis</taxon>
        <taxon>Mucoromycota</taxon>
        <taxon>Mortierellomycotina</taxon>
        <taxon>Mortierellomycetes</taxon>
        <taxon>Mortierellales</taxon>
        <taxon>Mortierellaceae</taxon>
        <taxon>Modicella</taxon>
    </lineage>
</organism>
<dbReference type="SUPFAM" id="SSF47616">
    <property type="entry name" value="GST C-terminal domain-like"/>
    <property type="match status" value="1"/>
</dbReference>
<name>A0A9P6IWE8_9FUNG</name>
<dbReference type="InterPro" id="IPR004045">
    <property type="entry name" value="Glutathione_S-Trfase_N"/>
</dbReference>